<accession>A0A381SIQ6</accession>
<sequence length="128" mass="14754">VYLNTQVVYPVFTRLAVERAEIFQPTSRSTEIILKDSGDTAAFVIPFGGNFWIPFVLLFIARNWKIIRLPLYFNFALILMYPVLSLLSFGEQGWAIVLLNLLYYMDGGFFLIFVLLAIHSLILSRKLE</sequence>
<feature type="transmembrane region" description="Helical" evidence="1">
    <location>
        <begin position="40"/>
        <end position="59"/>
    </location>
</feature>
<evidence type="ECO:0000256" key="1">
    <source>
        <dbReference type="SAM" id="Phobius"/>
    </source>
</evidence>
<reference evidence="2" key="1">
    <citation type="submission" date="2018-05" db="EMBL/GenBank/DDBJ databases">
        <authorList>
            <person name="Lanie J.A."/>
            <person name="Ng W.-L."/>
            <person name="Kazmierczak K.M."/>
            <person name="Andrzejewski T.M."/>
            <person name="Davidsen T.M."/>
            <person name="Wayne K.J."/>
            <person name="Tettelin H."/>
            <person name="Glass J.I."/>
            <person name="Rusch D."/>
            <person name="Podicherti R."/>
            <person name="Tsui H.-C.T."/>
            <person name="Winkler M.E."/>
        </authorList>
    </citation>
    <scope>NUCLEOTIDE SEQUENCE</scope>
</reference>
<proteinExistence type="predicted"/>
<keyword evidence="1" id="KW-0472">Membrane</keyword>
<name>A0A381SIQ6_9ZZZZ</name>
<organism evidence="2">
    <name type="scientific">marine metagenome</name>
    <dbReference type="NCBI Taxonomy" id="408172"/>
    <lineage>
        <taxon>unclassified sequences</taxon>
        <taxon>metagenomes</taxon>
        <taxon>ecological metagenomes</taxon>
    </lineage>
</organism>
<keyword evidence="1" id="KW-0812">Transmembrane</keyword>
<dbReference type="AlphaFoldDB" id="A0A381SIQ6"/>
<gene>
    <name evidence="2" type="ORF">METZ01_LOCUS56065</name>
</gene>
<feature type="transmembrane region" description="Helical" evidence="1">
    <location>
        <begin position="101"/>
        <end position="123"/>
    </location>
</feature>
<feature type="non-terminal residue" evidence="2">
    <location>
        <position position="1"/>
    </location>
</feature>
<evidence type="ECO:0000313" key="2">
    <source>
        <dbReference type="EMBL" id="SVA03211.1"/>
    </source>
</evidence>
<keyword evidence="1" id="KW-1133">Transmembrane helix</keyword>
<protein>
    <submittedName>
        <fullName evidence="2">Uncharacterized protein</fullName>
    </submittedName>
</protein>
<feature type="transmembrane region" description="Helical" evidence="1">
    <location>
        <begin position="71"/>
        <end position="89"/>
    </location>
</feature>
<dbReference type="EMBL" id="UINC01003084">
    <property type="protein sequence ID" value="SVA03211.1"/>
    <property type="molecule type" value="Genomic_DNA"/>
</dbReference>